<evidence type="ECO:0000313" key="1">
    <source>
        <dbReference type="EMBL" id="PUU79840.1"/>
    </source>
</evidence>
<gene>
    <name evidence="1" type="ORF">B9Z19DRAFT_1124529</name>
</gene>
<proteinExistence type="predicted"/>
<dbReference type="AlphaFoldDB" id="A0A2T6ZWK5"/>
<organism evidence="1 2">
    <name type="scientific">Tuber borchii</name>
    <name type="common">White truffle</name>
    <dbReference type="NCBI Taxonomy" id="42251"/>
    <lineage>
        <taxon>Eukaryota</taxon>
        <taxon>Fungi</taxon>
        <taxon>Dikarya</taxon>
        <taxon>Ascomycota</taxon>
        <taxon>Pezizomycotina</taxon>
        <taxon>Pezizomycetes</taxon>
        <taxon>Pezizales</taxon>
        <taxon>Tuberaceae</taxon>
        <taxon>Tuber</taxon>
    </lineage>
</organism>
<dbReference type="STRING" id="42251.A0A2T6ZWK5"/>
<name>A0A2T6ZWK5_TUBBO</name>
<sequence>MANHGNSWETIGERQGFYDEQDCLYLNRNLASEKLSNRREDDVVIFYYSLDPDYLKRMDGNLPVDGGSPSPELFSAEDDIFFQMPKDMLLESEQFNQIINPTNEPQQI</sequence>
<reference evidence="1 2" key="1">
    <citation type="submission" date="2017-04" db="EMBL/GenBank/DDBJ databases">
        <title>Draft genome sequence of Tuber borchii Vittad., a whitish edible truffle.</title>
        <authorList>
            <consortium name="DOE Joint Genome Institute"/>
            <person name="Murat C."/>
            <person name="Kuo A."/>
            <person name="Barry K.W."/>
            <person name="Clum A."/>
            <person name="Dockter R.B."/>
            <person name="Fauchery L."/>
            <person name="Iotti M."/>
            <person name="Kohler A."/>
            <person name="Labutti K."/>
            <person name="Lindquist E.A."/>
            <person name="Lipzen A."/>
            <person name="Ohm R.A."/>
            <person name="Wang M."/>
            <person name="Grigoriev I.V."/>
            <person name="Zambonelli A."/>
            <person name="Martin F.M."/>
        </authorList>
    </citation>
    <scope>NUCLEOTIDE SEQUENCE [LARGE SCALE GENOMIC DNA]</scope>
    <source>
        <strain evidence="1 2">Tbo3840</strain>
    </source>
</reference>
<dbReference type="EMBL" id="NESQ01000080">
    <property type="protein sequence ID" value="PUU79840.1"/>
    <property type="molecule type" value="Genomic_DNA"/>
</dbReference>
<accession>A0A2T6ZWK5</accession>
<keyword evidence="2" id="KW-1185">Reference proteome</keyword>
<protein>
    <submittedName>
        <fullName evidence="1">Uncharacterized protein</fullName>
    </submittedName>
</protein>
<comment type="caution">
    <text evidence="1">The sequence shown here is derived from an EMBL/GenBank/DDBJ whole genome shotgun (WGS) entry which is preliminary data.</text>
</comment>
<evidence type="ECO:0000313" key="2">
    <source>
        <dbReference type="Proteomes" id="UP000244722"/>
    </source>
</evidence>
<dbReference type="Proteomes" id="UP000244722">
    <property type="component" value="Unassembled WGS sequence"/>
</dbReference>